<dbReference type="EMBL" id="FMYU01000001">
    <property type="protein sequence ID" value="SDB97577.1"/>
    <property type="molecule type" value="Genomic_DNA"/>
</dbReference>
<comment type="similarity">
    <text evidence="2 4">Belongs to the FliE family.</text>
</comment>
<evidence type="ECO:0000256" key="4">
    <source>
        <dbReference type="HAMAP-Rule" id="MF_00724"/>
    </source>
</evidence>
<dbReference type="Proteomes" id="UP000199411">
    <property type="component" value="Unassembled WGS sequence"/>
</dbReference>
<protein>
    <recommendedName>
        <fullName evidence="4 5">Flagellar hook-basal body complex protein FliE</fullName>
    </recommendedName>
</protein>
<name>A0A1G6HTF4_9BACT</name>
<evidence type="ECO:0000256" key="2">
    <source>
        <dbReference type="ARBA" id="ARBA00009272"/>
    </source>
</evidence>
<comment type="subcellular location">
    <subcellularLocation>
        <location evidence="1 4">Bacterial flagellum basal body</location>
    </subcellularLocation>
</comment>
<feature type="region of interest" description="Disordered" evidence="6">
    <location>
        <begin position="1"/>
        <end position="23"/>
    </location>
</feature>
<evidence type="ECO:0000313" key="7">
    <source>
        <dbReference type="EMBL" id="SDB97577.1"/>
    </source>
</evidence>
<reference evidence="8" key="1">
    <citation type="submission" date="2016-10" db="EMBL/GenBank/DDBJ databases">
        <authorList>
            <person name="Varghese N."/>
            <person name="Submissions S."/>
        </authorList>
    </citation>
    <scope>NUCLEOTIDE SEQUENCE [LARGE SCALE GENOMIC DNA]</scope>
    <source>
        <strain evidence="8">DSM 8415</strain>
    </source>
</reference>
<dbReference type="RefSeq" id="WP_025392484.1">
    <property type="nucleotide sequence ID" value="NZ_FMYU01000001.1"/>
</dbReference>
<dbReference type="Pfam" id="PF02049">
    <property type="entry name" value="FliE"/>
    <property type="match status" value="1"/>
</dbReference>
<organism evidence="7 8">
    <name type="scientific">Desulfurella multipotens</name>
    <dbReference type="NCBI Taxonomy" id="79269"/>
    <lineage>
        <taxon>Bacteria</taxon>
        <taxon>Pseudomonadati</taxon>
        <taxon>Campylobacterota</taxon>
        <taxon>Desulfurellia</taxon>
        <taxon>Desulfurellales</taxon>
        <taxon>Desulfurellaceae</taxon>
        <taxon>Desulfurella</taxon>
    </lineage>
</organism>
<keyword evidence="7" id="KW-0969">Cilium</keyword>
<dbReference type="GO" id="GO:0005198">
    <property type="term" value="F:structural molecule activity"/>
    <property type="evidence" value="ECO:0007669"/>
    <property type="project" value="UniProtKB-UniRule"/>
</dbReference>
<dbReference type="HAMAP" id="MF_00724">
    <property type="entry name" value="FliE"/>
    <property type="match status" value="1"/>
</dbReference>
<sequence length="96" mass="10660">MKIDSIVTSPRVNNIDDPNSKKDNPSFAELLAKSLNEVNNLQITADNAIKEIATGKMDNIQDAVMAIEKADISMRLLLEVKNKAVQAYNQIMNMQV</sequence>
<dbReference type="GO" id="GO:0009425">
    <property type="term" value="C:bacterial-type flagellum basal body"/>
    <property type="evidence" value="ECO:0007669"/>
    <property type="project" value="UniProtKB-SubCell"/>
</dbReference>
<dbReference type="AlphaFoldDB" id="A0A1G6HTF4"/>
<dbReference type="PANTHER" id="PTHR34653">
    <property type="match status" value="1"/>
</dbReference>
<proteinExistence type="inferred from homology"/>
<dbReference type="OrthoDB" id="285952at2"/>
<evidence type="ECO:0000256" key="6">
    <source>
        <dbReference type="SAM" id="MobiDB-lite"/>
    </source>
</evidence>
<keyword evidence="7" id="KW-0282">Flagellum</keyword>
<dbReference type="GO" id="GO:0071973">
    <property type="term" value="P:bacterial-type flagellum-dependent cell motility"/>
    <property type="evidence" value="ECO:0007669"/>
    <property type="project" value="InterPro"/>
</dbReference>
<evidence type="ECO:0000256" key="1">
    <source>
        <dbReference type="ARBA" id="ARBA00004117"/>
    </source>
</evidence>
<keyword evidence="8" id="KW-1185">Reference proteome</keyword>
<dbReference type="InterPro" id="IPR001624">
    <property type="entry name" value="FliE"/>
</dbReference>
<evidence type="ECO:0000256" key="3">
    <source>
        <dbReference type="ARBA" id="ARBA00023143"/>
    </source>
</evidence>
<gene>
    <name evidence="4" type="primary">fliE</name>
    <name evidence="7" type="ORF">SAMN05660835_00112</name>
</gene>
<dbReference type="NCBIfam" id="TIGR00205">
    <property type="entry name" value="fliE"/>
    <property type="match status" value="1"/>
</dbReference>
<evidence type="ECO:0000256" key="5">
    <source>
        <dbReference type="NCBIfam" id="TIGR00205"/>
    </source>
</evidence>
<feature type="compositionally biased region" description="Polar residues" evidence="6">
    <location>
        <begin position="1"/>
        <end position="12"/>
    </location>
</feature>
<dbReference type="GO" id="GO:0003774">
    <property type="term" value="F:cytoskeletal motor activity"/>
    <property type="evidence" value="ECO:0007669"/>
    <property type="project" value="InterPro"/>
</dbReference>
<dbReference type="PANTHER" id="PTHR34653:SF1">
    <property type="entry name" value="FLAGELLAR HOOK-BASAL BODY COMPLEX PROTEIN FLIE"/>
    <property type="match status" value="1"/>
</dbReference>
<accession>A0A1G6HTF4</accession>
<keyword evidence="7" id="KW-0966">Cell projection</keyword>
<keyword evidence="3 4" id="KW-0975">Bacterial flagellum</keyword>
<dbReference type="PRINTS" id="PR01006">
    <property type="entry name" value="FLGHOOKFLIE"/>
</dbReference>
<evidence type="ECO:0000313" key="8">
    <source>
        <dbReference type="Proteomes" id="UP000199411"/>
    </source>
</evidence>